<dbReference type="Proteomes" id="UP000266113">
    <property type="component" value="Unassembled WGS sequence"/>
</dbReference>
<gene>
    <name evidence="3" type="ORF">SMC1_05435</name>
</gene>
<dbReference type="OrthoDB" id="9781481at2"/>
<evidence type="ECO:0000313" key="4">
    <source>
        <dbReference type="Proteomes" id="UP000266113"/>
    </source>
</evidence>
<evidence type="ECO:0000259" key="2">
    <source>
        <dbReference type="Pfam" id="PF13020"/>
    </source>
</evidence>
<dbReference type="Gene3D" id="3.10.590.10">
    <property type="entry name" value="ph1033 like domains"/>
    <property type="match status" value="1"/>
</dbReference>
<feature type="domain" description="Protein NO VEIN C-terminal" evidence="2">
    <location>
        <begin position="305"/>
        <end position="399"/>
    </location>
</feature>
<sequence>MEATEKHDREGTVHYWIDLFTTESLKQFLDAGARTSGWSEHHAKTIQKVAPGDILICYVTVVQKWIGAMRVIGPSADERPIWGVGIYPVRLEVEPAVLLDLDTAVPMARLKGKVDFYQTPEDKGTYKGFLRTGLTRFQNDADGDLLLGLLEEASGGPTGRDWSAEEVELIVEDYFAMFEAETDGDPYDKTEHRRLLKAKLSNRSDGSIEFKHQNISAVLAEMGRSYIHGYKPRGNYQKLLASEVMLFLDTPTPPVPPASTRPWKEAETPPPMPSRLPSSGRSDNRRLKVDFARRDANNRALGKAGEELVMLWEKERLEDLGRTDLVDKVKMVSLEDDSRGYDISSFDEEGDELFIEVKTTTGNADRLFFVSRNELDVSHKKGSRYRLYRVYNFRENKNPGYYRLSGPLDETCEMQIETYSATSRGFGQEKK</sequence>
<keyword evidence="4" id="KW-1185">Reference proteome</keyword>
<proteinExistence type="predicted"/>
<dbReference type="InterPro" id="IPR024975">
    <property type="entry name" value="NOV_C"/>
</dbReference>
<name>A0A398DRC6_9BACT</name>
<feature type="region of interest" description="Disordered" evidence="1">
    <location>
        <begin position="251"/>
        <end position="284"/>
    </location>
</feature>
<reference evidence="3 4" key="1">
    <citation type="submission" date="2018-09" db="EMBL/GenBank/DDBJ databases">
        <title>Discovery and Ecogenomic Context for Candidatus Cryosericales, a Global Caldiserica Order Active in Thawing Permafrost.</title>
        <authorList>
            <person name="Martinez M.A."/>
            <person name="Woodcroft B.J."/>
            <person name="Ignacio Espinoza J.C."/>
            <person name="Zayed A."/>
            <person name="Singleton C.M."/>
            <person name="Boyd J."/>
            <person name="Li Y.-F."/>
            <person name="Purvine S."/>
            <person name="Maughan H."/>
            <person name="Hodgkins S.B."/>
            <person name="Anderson D."/>
            <person name="Sederholm M."/>
            <person name="Temperton B."/>
            <person name="Saleska S.R."/>
            <person name="Tyson G.W."/>
            <person name="Rich V.I."/>
        </authorList>
    </citation>
    <scope>NUCLEOTIDE SEQUENCE [LARGE SCALE GENOMIC DNA]</scope>
    <source>
        <strain evidence="3 4">SMC1</strain>
    </source>
</reference>
<organism evidence="3 4">
    <name type="scientific">Candidatus Cryosericum septentrionale</name>
    <dbReference type="NCBI Taxonomy" id="2290913"/>
    <lineage>
        <taxon>Bacteria</taxon>
        <taxon>Pseudomonadati</taxon>
        <taxon>Caldisericota/Cryosericota group</taxon>
        <taxon>Candidatus Cryosericota</taxon>
        <taxon>Candidatus Cryosericia</taxon>
        <taxon>Candidatus Cryosericales</taxon>
        <taxon>Candidatus Cryosericaceae</taxon>
        <taxon>Candidatus Cryosericum</taxon>
    </lineage>
</organism>
<dbReference type="AlphaFoldDB" id="A0A398DRC6"/>
<dbReference type="Pfam" id="PF13020">
    <property type="entry name" value="NOV_C"/>
    <property type="match status" value="1"/>
</dbReference>
<dbReference type="EMBL" id="QXIY01000021">
    <property type="protein sequence ID" value="RIE16713.1"/>
    <property type="molecule type" value="Genomic_DNA"/>
</dbReference>
<evidence type="ECO:0000313" key="3">
    <source>
        <dbReference type="EMBL" id="RIE16713.1"/>
    </source>
</evidence>
<comment type="caution">
    <text evidence="3">The sequence shown here is derived from an EMBL/GenBank/DDBJ whole genome shotgun (WGS) entry which is preliminary data.</text>
</comment>
<evidence type="ECO:0000256" key="1">
    <source>
        <dbReference type="SAM" id="MobiDB-lite"/>
    </source>
</evidence>
<accession>A0A398DRC6</accession>
<protein>
    <submittedName>
        <fullName evidence="3">DUF3883 domain-containing protein</fullName>
    </submittedName>
</protein>